<evidence type="ECO:0000313" key="9">
    <source>
        <dbReference type="Proteomes" id="UP001600894"/>
    </source>
</evidence>
<organism evidence="8 9">
    <name type="scientific">Enterocloster alcoholdehydrogenati</name>
    <dbReference type="NCBI Taxonomy" id="2547410"/>
    <lineage>
        <taxon>Bacteria</taxon>
        <taxon>Bacillati</taxon>
        <taxon>Bacillota</taxon>
        <taxon>Clostridia</taxon>
        <taxon>Lachnospirales</taxon>
        <taxon>Lachnospiraceae</taxon>
        <taxon>Enterocloster</taxon>
    </lineage>
</organism>
<sequence length="354" mass="37448">MRNIRLLTVIAAAAMGLSACSGTGVKTADQTAGNAAAQETEAKETADASADAENEKTTETAADRTTVTVKTLNANKEEIDLEVPYDPERVAVMDMAALDILDQLGLESRVVGVSDTSLDYLKKYVDNEKVAALGTIKEADMEAVMASEPDVIFIGGRLAKSYDALSEIAPVVYLSTDTELGTVESVRKNAGIIASMFGLEDKVDGLMEGFDARLATLSESSKGKTAIIGMCTSGGFNVLGNDGRCSLIGREAGFENIGVDANIDTSTHGNEASFEFVVEKAPDYIFVLDRDAAIGTEGAKLAKDIMENELVMGTDAYKNGNIVYLAHPAVWYTAEGGIRALDLMIGDLESALLK</sequence>
<evidence type="ECO:0000256" key="5">
    <source>
        <dbReference type="SAM" id="MobiDB-lite"/>
    </source>
</evidence>
<keyword evidence="4 6" id="KW-0732">Signal</keyword>
<feature type="domain" description="Fe/B12 periplasmic-binding" evidence="7">
    <location>
        <begin position="89"/>
        <end position="354"/>
    </location>
</feature>
<feature type="region of interest" description="Disordered" evidence="5">
    <location>
        <begin position="31"/>
        <end position="64"/>
    </location>
</feature>
<evidence type="ECO:0000313" key="8">
    <source>
        <dbReference type="EMBL" id="GAA6268103.1"/>
    </source>
</evidence>
<evidence type="ECO:0000256" key="3">
    <source>
        <dbReference type="ARBA" id="ARBA00022448"/>
    </source>
</evidence>
<name>A0ABQ0AVQ5_9FIRM</name>
<dbReference type="InterPro" id="IPR051313">
    <property type="entry name" value="Bact_iron-sidero_bind"/>
</dbReference>
<dbReference type="Gene3D" id="3.40.50.1980">
    <property type="entry name" value="Nitrogenase molybdenum iron protein domain"/>
    <property type="match status" value="2"/>
</dbReference>
<dbReference type="SUPFAM" id="SSF53807">
    <property type="entry name" value="Helical backbone' metal receptor"/>
    <property type="match status" value="1"/>
</dbReference>
<dbReference type="PANTHER" id="PTHR30532:SF28">
    <property type="entry name" value="PETROBACTIN-BINDING PROTEIN YCLQ"/>
    <property type="match status" value="1"/>
</dbReference>
<comment type="caution">
    <text evidence="8">The sequence shown here is derived from an EMBL/GenBank/DDBJ whole genome shotgun (WGS) entry which is preliminary data.</text>
</comment>
<feature type="compositionally biased region" description="Basic and acidic residues" evidence="5">
    <location>
        <begin position="53"/>
        <end position="62"/>
    </location>
</feature>
<dbReference type="PANTHER" id="PTHR30532">
    <property type="entry name" value="IRON III DICITRATE-BINDING PERIPLASMIC PROTEIN"/>
    <property type="match status" value="1"/>
</dbReference>
<comment type="similarity">
    <text evidence="2">Belongs to the bacterial solute-binding protein 8 family.</text>
</comment>
<evidence type="ECO:0000256" key="6">
    <source>
        <dbReference type="SAM" id="SignalP"/>
    </source>
</evidence>
<feature type="signal peptide" evidence="6">
    <location>
        <begin position="1"/>
        <end position="21"/>
    </location>
</feature>
<dbReference type="InterPro" id="IPR002491">
    <property type="entry name" value="ABC_transptr_periplasmic_BD"/>
</dbReference>
<evidence type="ECO:0000256" key="1">
    <source>
        <dbReference type="ARBA" id="ARBA00004196"/>
    </source>
</evidence>
<accession>A0ABQ0AVQ5</accession>
<evidence type="ECO:0000256" key="2">
    <source>
        <dbReference type="ARBA" id="ARBA00008814"/>
    </source>
</evidence>
<dbReference type="Pfam" id="PF01497">
    <property type="entry name" value="Peripla_BP_2"/>
    <property type="match status" value="1"/>
</dbReference>
<feature type="chain" id="PRO_5046107321" evidence="6">
    <location>
        <begin position="22"/>
        <end position="354"/>
    </location>
</feature>
<dbReference type="PROSITE" id="PS51257">
    <property type="entry name" value="PROKAR_LIPOPROTEIN"/>
    <property type="match status" value="1"/>
</dbReference>
<dbReference type="Proteomes" id="UP001600894">
    <property type="component" value="Unassembled WGS sequence"/>
</dbReference>
<proteinExistence type="inferred from homology"/>
<dbReference type="EMBL" id="BAABXL010000001">
    <property type="protein sequence ID" value="GAA6268103.1"/>
    <property type="molecule type" value="Genomic_DNA"/>
</dbReference>
<evidence type="ECO:0000259" key="7">
    <source>
        <dbReference type="PROSITE" id="PS50983"/>
    </source>
</evidence>
<gene>
    <name evidence="8" type="primary">yclQ</name>
    <name evidence="8" type="ORF">F130042H8_11630</name>
</gene>
<dbReference type="PROSITE" id="PS50983">
    <property type="entry name" value="FE_B12_PBP"/>
    <property type="match status" value="1"/>
</dbReference>
<reference evidence="8 9" key="1">
    <citation type="submission" date="2024-04" db="EMBL/GenBank/DDBJ databases">
        <title>Defined microbial consortia suppress multidrug-resistant proinflammatory Enterobacteriaceae via ecological control.</title>
        <authorList>
            <person name="Furuichi M."/>
            <person name="Kawaguchi T."/>
            <person name="Pust M."/>
            <person name="Yasuma K."/>
            <person name="Plichta D."/>
            <person name="Hasegawa N."/>
            <person name="Ohya T."/>
            <person name="Bhattarai S."/>
            <person name="Sasajima S."/>
            <person name="Aoto Y."/>
            <person name="Tuganbaev T."/>
            <person name="Yaginuma M."/>
            <person name="Ueda M."/>
            <person name="Okahashi N."/>
            <person name="Amafuji K."/>
            <person name="Kiridooshi Y."/>
            <person name="Sugita K."/>
            <person name="Strazar M."/>
            <person name="Skelly A."/>
            <person name="Suda W."/>
            <person name="Hattori M."/>
            <person name="Nakamoto N."/>
            <person name="Caballero S."/>
            <person name="Norman J."/>
            <person name="Olle B."/>
            <person name="Tanoue T."/>
            <person name="Arita M."/>
            <person name="Bucci V."/>
            <person name="Atarashi K."/>
            <person name="Xavier R."/>
            <person name="Honda K."/>
        </authorList>
    </citation>
    <scope>NUCLEOTIDE SEQUENCE [LARGE SCALE GENOMIC DNA]</scope>
    <source>
        <strain evidence="9">f13</strain>
    </source>
</reference>
<dbReference type="RefSeq" id="WP_178302655.1">
    <property type="nucleotide sequence ID" value="NZ_BAABXL010000001.1"/>
</dbReference>
<comment type="subcellular location">
    <subcellularLocation>
        <location evidence="1">Cell envelope</location>
    </subcellularLocation>
</comment>
<keyword evidence="9" id="KW-1185">Reference proteome</keyword>
<keyword evidence="3" id="KW-0813">Transport</keyword>
<evidence type="ECO:0000256" key="4">
    <source>
        <dbReference type="ARBA" id="ARBA00022729"/>
    </source>
</evidence>
<protein>
    <submittedName>
        <fullName evidence="8">Petrobactin ABC transporter substrate-binding protein YclQ</fullName>
    </submittedName>
</protein>